<dbReference type="Pfam" id="PF05231">
    <property type="entry name" value="MASE1"/>
    <property type="match status" value="1"/>
</dbReference>
<keyword evidence="4" id="KW-1003">Cell membrane</keyword>
<dbReference type="GO" id="GO:0000156">
    <property type="term" value="F:phosphorelay response regulator activity"/>
    <property type="evidence" value="ECO:0007669"/>
    <property type="project" value="TreeGrafter"/>
</dbReference>
<dbReference type="InterPro" id="IPR013656">
    <property type="entry name" value="PAS_4"/>
</dbReference>
<gene>
    <name evidence="18" type="ORF">SAMN06264365_105280</name>
</gene>
<evidence type="ECO:0000256" key="15">
    <source>
        <dbReference type="SAM" id="Phobius"/>
    </source>
</evidence>
<dbReference type="InterPro" id="IPR007895">
    <property type="entry name" value="MASE1"/>
</dbReference>
<dbReference type="InterPro" id="IPR000014">
    <property type="entry name" value="PAS"/>
</dbReference>
<dbReference type="Gene3D" id="1.10.287.130">
    <property type="match status" value="1"/>
</dbReference>
<feature type="transmembrane region" description="Helical" evidence="15">
    <location>
        <begin position="230"/>
        <end position="247"/>
    </location>
</feature>
<evidence type="ECO:0000256" key="13">
    <source>
        <dbReference type="ARBA" id="ARBA00023136"/>
    </source>
</evidence>
<dbReference type="Pfam" id="PF08448">
    <property type="entry name" value="PAS_4"/>
    <property type="match status" value="1"/>
</dbReference>
<evidence type="ECO:0000256" key="4">
    <source>
        <dbReference type="ARBA" id="ARBA00022475"/>
    </source>
</evidence>
<dbReference type="PANTHER" id="PTHR42878">
    <property type="entry name" value="TWO-COMPONENT HISTIDINE KINASE"/>
    <property type="match status" value="1"/>
</dbReference>
<dbReference type="InterPro" id="IPR050351">
    <property type="entry name" value="BphY/WalK/GraS-like"/>
</dbReference>
<dbReference type="EC" id="2.7.13.3" evidence="3"/>
<dbReference type="GO" id="GO:0005524">
    <property type="term" value="F:ATP binding"/>
    <property type="evidence" value="ECO:0007669"/>
    <property type="project" value="UniProtKB-KW"/>
</dbReference>
<evidence type="ECO:0000313" key="19">
    <source>
        <dbReference type="Proteomes" id="UP000198415"/>
    </source>
</evidence>
<dbReference type="SUPFAM" id="SSF55785">
    <property type="entry name" value="PYP-like sensor domain (PAS domain)"/>
    <property type="match status" value="1"/>
</dbReference>
<dbReference type="InterPro" id="IPR003661">
    <property type="entry name" value="HisK_dim/P_dom"/>
</dbReference>
<evidence type="ECO:0000256" key="9">
    <source>
        <dbReference type="ARBA" id="ARBA00022777"/>
    </source>
</evidence>
<dbReference type="GO" id="GO:0007234">
    <property type="term" value="P:osmosensory signaling via phosphorelay pathway"/>
    <property type="evidence" value="ECO:0007669"/>
    <property type="project" value="TreeGrafter"/>
</dbReference>
<evidence type="ECO:0000256" key="10">
    <source>
        <dbReference type="ARBA" id="ARBA00022840"/>
    </source>
</evidence>
<dbReference type="AlphaFoldDB" id="A0A238YZI8"/>
<feature type="transmembrane region" description="Helical" evidence="15">
    <location>
        <begin position="253"/>
        <end position="270"/>
    </location>
</feature>
<dbReference type="SUPFAM" id="SSF47384">
    <property type="entry name" value="Homodimeric domain of signal transducing histidine kinase"/>
    <property type="match status" value="1"/>
</dbReference>
<keyword evidence="7 15" id="KW-0812">Transmembrane</keyword>
<evidence type="ECO:0000256" key="3">
    <source>
        <dbReference type="ARBA" id="ARBA00012438"/>
    </source>
</evidence>
<feature type="transmembrane region" description="Helical" evidence="15">
    <location>
        <begin position="97"/>
        <end position="118"/>
    </location>
</feature>
<feature type="transmembrane region" description="Helical" evidence="15">
    <location>
        <begin position="139"/>
        <end position="164"/>
    </location>
</feature>
<keyword evidence="6" id="KW-0808">Transferase</keyword>
<dbReference type="PANTHER" id="PTHR42878:SF7">
    <property type="entry name" value="SENSOR HISTIDINE KINASE GLRK"/>
    <property type="match status" value="1"/>
</dbReference>
<dbReference type="SUPFAM" id="SSF55874">
    <property type="entry name" value="ATPase domain of HSP90 chaperone/DNA topoisomerase II/histidine kinase"/>
    <property type="match status" value="1"/>
</dbReference>
<keyword evidence="10" id="KW-0067">ATP-binding</keyword>
<evidence type="ECO:0000256" key="11">
    <source>
        <dbReference type="ARBA" id="ARBA00022989"/>
    </source>
</evidence>
<dbReference type="InterPro" id="IPR004358">
    <property type="entry name" value="Sig_transdc_His_kin-like_C"/>
</dbReference>
<dbReference type="InterPro" id="IPR035965">
    <property type="entry name" value="PAS-like_dom_sf"/>
</dbReference>
<feature type="transmembrane region" description="Helical" evidence="15">
    <location>
        <begin position="24"/>
        <end position="43"/>
    </location>
</feature>
<dbReference type="GO" id="GO:0000155">
    <property type="term" value="F:phosphorelay sensor kinase activity"/>
    <property type="evidence" value="ECO:0007669"/>
    <property type="project" value="InterPro"/>
</dbReference>
<dbReference type="GO" id="GO:0030295">
    <property type="term" value="F:protein kinase activator activity"/>
    <property type="evidence" value="ECO:0007669"/>
    <property type="project" value="TreeGrafter"/>
</dbReference>
<evidence type="ECO:0000256" key="1">
    <source>
        <dbReference type="ARBA" id="ARBA00000085"/>
    </source>
</evidence>
<evidence type="ECO:0000256" key="2">
    <source>
        <dbReference type="ARBA" id="ARBA00004651"/>
    </source>
</evidence>
<dbReference type="Proteomes" id="UP000198415">
    <property type="component" value="Unassembled WGS sequence"/>
</dbReference>
<comment type="catalytic activity">
    <reaction evidence="1">
        <text>ATP + protein L-histidine = ADP + protein N-phospho-L-histidine.</text>
        <dbReference type="EC" id="2.7.13.3"/>
    </reaction>
</comment>
<dbReference type="EMBL" id="FZNR01000005">
    <property type="protein sequence ID" value="SNR76074.1"/>
    <property type="molecule type" value="Genomic_DNA"/>
</dbReference>
<evidence type="ECO:0000256" key="7">
    <source>
        <dbReference type="ARBA" id="ARBA00022692"/>
    </source>
</evidence>
<dbReference type="PROSITE" id="PS50112">
    <property type="entry name" value="PAS"/>
    <property type="match status" value="1"/>
</dbReference>
<accession>A0A238YZI8</accession>
<feature type="domain" description="PAS" evidence="17">
    <location>
        <begin position="346"/>
        <end position="382"/>
    </location>
</feature>
<dbReference type="Pfam" id="PF00512">
    <property type="entry name" value="HisKA"/>
    <property type="match status" value="1"/>
</dbReference>
<dbReference type="SMART" id="SM00387">
    <property type="entry name" value="HATPase_c"/>
    <property type="match status" value="1"/>
</dbReference>
<dbReference type="PRINTS" id="PR00344">
    <property type="entry name" value="BCTRLSENSOR"/>
</dbReference>
<feature type="transmembrane region" description="Helical" evidence="15">
    <location>
        <begin position="184"/>
        <end position="203"/>
    </location>
</feature>
<keyword evidence="12" id="KW-0902">Two-component regulatory system</keyword>
<evidence type="ECO:0000256" key="12">
    <source>
        <dbReference type="ARBA" id="ARBA00023012"/>
    </source>
</evidence>
<proteinExistence type="predicted"/>
<evidence type="ECO:0000256" key="6">
    <source>
        <dbReference type="ARBA" id="ARBA00022679"/>
    </source>
</evidence>
<dbReference type="RefSeq" id="WP_244911603.1">
    <property type="nucleotide sequence ID" value="NZ_FZNR01000005.1"/>
</dbReference>
<dbReference type="GO" id="GO:0005886">
    <property type="term" value="C:plasma membrane"/>
    <property type="evidence" value="ECO:0007669"/>
    <property type="project" value="UniProtKB-SubCell"/>
</dbReference>
<dbReference type="Pfam" id="PF02518">
    <property type="entry name" value="HATPase_c"/>
    <property type="match status" value="1"/>
</dbReference>
<evidence type="ECO:0000256" key="14">
    <source>
        <dbReference type="ARBA" id="ARBA00039401"/>
    </source>
</evidence>
<reference evidence="18 19" key="1">
    <citation type="submission" date="2017-06" db="EMBL/GenBank/DDBJ databases">
        <authorList>
            <person name="Kim H.J."/>
            <person name="Triplett B.A."/>
        </authorList>
    </citation>
    <scope>NUCLEOTIDE SEQUENCE [LARGE SCALE GENOMIC DNA]</scope>
    <source>
        <strain evidence="18 19">DSM 43151</strain>
    </source>
</reference>
<evidence type="ECO:0000256" key="8">
    <source>
        <dbReference type="ARBA" id="ARBA00022741"/>
    </source>
</evidence>
<dbReference type="PROSITE" id="PS50109">
    <property type="entry name" value="HIS_KIN"/>
    <property type="match status" value="1"/>
</dbReference>
<feature type="domain" description="Histidine kinase" evidence="16">
    <location>
        <begin position="475"/>
        <end position="696"/>
    </location>
</feature>
<dbReference type="CDD" id="cd00082">
    <property type="entry name" value="HisKA"/>
    <property type="match status" value="1"/>
</dbReference>
<dbReference type="InterPro" id="IPR036097">
    <property type="entry name" value="HisK_dim/P_sf"/>
</dbReference>
<feature type="transmembrane region" description="Helical" evidence="15">
    <location>
        <begin position="302"/>
        <end position="324"/>
    </location>
</feature>
<keyword evidence="19" id="KW-1185">Reference proteome</keyword>
<sequence length="731" mass="75688">MPAAAGGVSVYRGAERFRAIATSLVRTAGFAAVYAAAIMVGRLTVVADTRLALVWPASGVAAAWLCSRRRSRAWWVDAAALTAIAWAGNAVTGAGLALSGVLAVANLAMAVMFMWLLGRLRPTLWGGGGSRRLSSGWELGSLLGVAIVAAAVGAVIGLTGLWLITGHGSSIMLADWMARHVTGMFVIGSAGLWFGRVFAGMAARSTSPRWWWRTLDGAVRAMPGRRVGEYLAVVVGSVLAYLVGFVYDGGLPLAFPLIAVTVWAALRLCTNFVVLHNLALGGVAVLCTWCGMGPLAAVGDPYVRALVAQLFVLLITTVGLILALGRDERAELLAALTAQKEQAARHGALMDAIIDSMADGLSLVDAEGRVVLRNPAGKRLFGAAATVGEAGRRMRHLDGSPVTADALPTARALAGEKTGPVDLLVMDPDSQDTRVVRVCATPLPDGEGARRAVVLYQDVTAERRHRDQLAGFAGSVAHDLQNPLTTVEGWTEVATDALDTAGAGPGLDRARDSLGRVTRAAARMRGLITDLLVYTAARDEDLTPARVDLTDLVDDIAAARTDAAIASGEPAPRVTVGELDPVHADAAAVRQLLDNLVGNAIKYTGAGVTPQVSVTSIGLGDMVQVTVADNGIGIPAGQHEAIFDDFHRAHPGTGYTGTGLGLAICHRIATRHGGGITAHDNPGGGSRFIFTLPATDRLGALAEVAAPLILPTAPAGASRPAPTIATLAHAA</sequence>
<keyword evidence="8" id="KW-0547">Nucleotide-binding</keyword>
<evidence type="ECO:0000256" key="5">
    <source>
        <dbReference type="ARBA" id="ARBA00022553"/>
    </source>
</evidence>
<dbReference type="Gene3D" id="3.30.450.20">
    <property type="entry name" value="PAS domain"/>
    <property type="match status" value="1"/>
</dbReference>
<keyword evidence="11 15" id="KW-1133">Transmembrane helix</keyword>
<keyword evidence="9" id="KW-0418">Kinase</keyword>
<evidence type="ECO:0000313" key="18">
    <source>
        <dbReference type="EMBL" id="SNR76074.1"/>
    </source>
</evidence>
<feature type="transmembrane region" description="Helical" evidence="15">
    <location>
        <begin position="277"/>
        <end position="296"/>
    </location>
</feature>
<comment type="subcellular location">
    <subcellularLocation>
        <location evidence="2">Cell membrane</location>
        <topology evidence="2">Multi-pass membrane protein</topology>
    </subcellularLocation>
</comment>
<dbReference type="InterPro" id="IPR036890">
    <property type="entry name" value="HATPase_C_sf"/>
</dbReference>
<dbReference type="InterPro" id="IPR003594">
    <property type="entry name" value="HATPase_dom"/>
</dbReference>
<evidence type="ECO:0000259" key="16">
    <source>
        <dbReference type="PROSITE" id="PS50109"/>
    </source>
</evidence>
<organism evidence="18 19">
    <name type="scientific">Actinoplanes regularis</name>
    <dbReference type="NCBI Taxonomy" id="52697"/>
    <lineage>
        <taxon>Bacteria</taxon>
        <taxon>Bacillati</taxon>
        <taxon>Actinomycetota</taxon>
        <taxon>Actinomycetes</taxon>
        <taxon>Micromonosporales</taxon>
        <taxon>Micromonosporaceae</taxon>
        <taxon>Actinoplanes</taxon>
    </lineage>
</organism>
<protein>
    <recommendedName>
        <fullName evidence="14">Sensor-like histidine kinase SenX3</fullName>
        <ecNumber evidence="3">2.7.13.3</ecNumber>
    </recommendedName>
</protein>
<dbReference type="SMART" id="SM00388">
    <property type="entry name" value="HisKA"/>
    <property type="match status" value="1"/>
</dbReference>
<keyword evidence="13 15" id="KW-0472">Membrane</keyword>
<evidence type="ECO:0000259" key="17">
    <source>
        <dbReference type="PROSITE" id="PS50112"/>
    </source>
</evidence>
<keyword evidence="5" id="KW-0597">Phosphoprotein</keyword>
<dbReference type="Gene3D" id="3.30.565.10">
    <property type="entry name" value="Histidine kinase-like ATPase, C-terminal domain"/>
    <property type="match status" value="1"/>
</dbReference>
<name>A0A238YZI8_9ACTN</name>
<dbReference type="InterPro" id="IPR005467">
    <property type="entry name" value="His_kinase_dom"/>
</dbReference>